<name>A8B9C3_GIAIC</name>
<dbReference type="GeneID" id="5701373"/>
<evidence type="ECO:0000313" key="1">
    <source>
        <dbReference type="EMBL" id="KAE8306152.1"/>
    </source>
</evidence>
<comment type="caution">
    <text evidence="1">The sequence shown here is derived from an EMBL/GenBank/DDBJ whole genome shotgun (WGS) entry which is preliminary data.</text>
</comment>
<keyword evidence="2" id="KW-1185">Reference proteome</keyword>
<gene>
    <name evidence="1" type="ORF">GL50803_0010062</name>
</gene>
<dbReference type="OMA" id="QAFACKV"/>
<dbReference type="VEuPathDB" id="GiardiaDB:GL50803_10062"/>
<dbReference type="AlphaFoldDB" id="A8B9C3"/>
<organism evidence="1 2">
    <name type="scientific">Giardia intestinalis (strain ATCC 50803 / WB clone C6)</name>
    <name type="common">Giardia lamblia</name>
    <dbReference type="NCBI Taxonomy" id="184922"/>
    <lineage>
        <taxon>Eukaryota</taxon>
        <taxon>Metamonada</taxon>
        <taxon>Diplomonadida</taxon>
        <taxon>Hexamitidae</taxon>
        <taxon>Giardiinae</taxon>
        <taxon>Giardia</taxon>
    </lineage>
</organism>
<proteinExistence type="predicted"/>
<sequence>MQHTILIADSVNSCAMAAALYTYLCHEAKCGAASHSVEDTPSNDLTKHQHPHFRFLVSESFTLLYIRDLGAAGTNQYSGDFQAFACKVLERRLDELSANSADTTVHVIALTEQSTKNQGDKAQILVLGLQTPPTDITVTGVSGMVYDWCHFNKPRYTRLQTLKCTVLLLQHPGAPVYPYSGYAELYLSTSVLKAAGIPPKGELRKRIEAIVQTYMNAISLVYI</sequence>
<dbReference type="EMBL" id="AACB03000001">
    <property type="protein sequence ID" value="KAE8306152.1"/>
    <property type="molecule type" value="Genomic_DNA"/>
</dbReference>
<reference evidence="1 2" key="1">
    <citation type="journal article" date="2007" name="Science">
        <title>Genomic minimalism in the early diverging intestinal parasite Giardia lamblia.</title>
        <authorList>
            <person name="Morrison H.G."/>
            <person name="McArthur A.G."/>
            <person name="Gillin F.D."/>
            <person name="Aley S.B."/>
            <person name="Adam R.D."/>
            <person name="Olsen G.J."/>
            <person name="Best A.A."/>
            <person name="Cande W.Z."/>
            <person name="Chen F."/>
            <person name="Cipriano M.J."/>
            <person name="Davids B.J."/>
            <person name="Dawson S.C."/>
            <person name="Elmendorf H.G."/>
            <person name="Hehl A.B."/>
            <person name="Holder M.E."/>
            <person name="Huse S.M."/>
            <person name="Kim U.U."/>
            <person name="Lasek-Nesselquist E."/>
            <person name="Manning G."/>
            <person name="Nigam A."/>
            <person name="Nixon J.E."/>
            <person name="Palm D."/>
            <person name="Passamaneck N.E."/>
            <person name="Prabhu A."/>
            <person name="Reich C.I."/>
            <person name="Reiner D.S."/>
            <person name="Samuelson J."/>
            <person name="Svard S.G."/>
            <person name="Sogin M.L."/>
        </authorList>
    </citation>
    <scope>NUCLEOTIDE SEQUENCE [LARGE SCALE GENOMIC DNA]</scope>
    <source>
        <strain evidence="1 2">WB C6</strain>
    </source>
</reference>
<evidence type="ECO:0000313" key="2">
    <source>
        <dbReference type="Proteomes" id="UP000001548"/>
    </source>
</evidence>
<dbReference type="KEGG" id="gla:GL50803_0010062"/>
<dbReference type="Proteomes" id="UP000001548">
    <property type="component" value="Unassembled WGS sequence"/>
</dbReference>
<protein>
    <submittedName>
        <fullName evidence="1">Uncharacterized protein</fullName>
    </submittedName>
</protein>
<accession>A8B9C3</accession>
<dbReference type="RefSeq" id="XP_001708450.1">
    <property type="nucleotide sequence ID" value="XM_001708398.1"/>
</dbReference>
<dbReference type="HOGENOM" id="CLU_1242131_0_0_1"/>